<keyword evidence="1" id="KW-0732">Signal</keyword>
<keyword evidence="2" id="KW-0121">Carboxypeptidase</keyword>
<accession>A0A9X1MPR7</accession>
<evidence type="ECO:0000313" key="3">
    <source>
        <dbReference type="Proteomes" id="UP001139103"/>
    </source>
</evidence>
<keyword evidence="3" id="KW-1185">Reference proteome</keyword>
<proteinExistence type="predicted"/>
<evidence type="ECO:0000256" key="1">
    <source>
        <dbReference type="SAM" id="SignalP"/>
    </source>
</evidence>
<dbReference type="PROSITE" id="PS51257">
    <property type="entry name" value="PROKAR_LIPOPROTEIN"/>
    <property type="match status" value="1"/>
</dbReference>
<sequence>MLRYLPCLLLLAIAASVGCSSNNLGVSAVTGTVTMDQKPLAGGRVQFFPTDGRPSSGVTDASGTYELNYIRDVMGAEPGQHKVRITTDVLELPNGRETRETIPTRYNRNTELMVEVKEGSNVFDFDLKSK</sequence>
<keyword evidence="2" id="KW-0645">Protease</keyword>
<name>A0A9X1MPR7_9BACT</name>
<dbReference type="Proteomes" id="UP001139103">
    <property type="component" value="Unassembled WGS sequence"/>
</dbReference>
<reference evidence="2" key="1">
    <citation type="submission" date="2021-11" db="EMBL/GenBank/DDBJ databases">
        <title>Genome sequence.</title>
        <authorList>
            <person name="Sun Q."/>
        </authorList>
    </citation>
    <scope>NUCLEOTIDE SEQUENCE</scope>
    <source>
        <strain evidence="2">JC732</strain>
    </source>
</reference>
<feature type="chain" id="PRO_5040764418" evidence="1">
    <location>
        <begin position="20"/>
        <end position="130"/>
    </location>
</feature>
<dbReference type="RefSeq" id="WP_230221125.1">
    <property type="nucleotide sequence ID" value="NZ_JAJKFT010000010.1"/>
</dbReference>
<gene>
    <name evidence="2" type="ORF">LOC68_17520</name>
</gene>
<dbReference type="EMBL" id="JAJKFT010000010">
    <property type="protein sequence ID" value="MCC9630197.1"/>
    <property type="molecule type" value="Genomic_DNA"/>
</dbReference>
<dbReference type="AlphaFoldDB" id="A0A9X1MPR7"/>
<protein>
    <submittedName>
        <fullName evidence="2">Carboxypeptidase regulatory-like domain-containing protein</fullName>
    </submittedName>
</protein>
<dbReference type="GO" id="GO:0004180">
    <property type="term" value="F:carboxypeptidase activity"/>
    <property type="evidence" value="ECO:0007669"/>
    <property type="project" value="UniProtKB-KW"/>
</dbReference>
<keyword evidence="2" id="KW-0378">Hydrolase</keyword>
<evidence type="ECO:0000313" key="2">
    <source>
        <dbReference type="EMBL" id="MCC9630197.1"/>
    </source>
</evidence>
<feature type="signal peptide" evidence="1">
    <location>
        <begin position="1"/>
        <end position="19"/>
    </location>
</feature>
<organism evidence="2 3">
    <name type="scientific">Blastopirellula sediminis</name>
    <dbReference type="NCBI Taxonomy" id="2894196"/>
    <lineage>
        <taxon>Bacteria</taxon>
        <taxon>Pseudomonadati</taxon>
        <taxon>Planctomycetota</taxon>
        <taxon>Planctomycetia</taxon>
        <taxon>Pirellulales</taxon>
        <taxon>Pirellulaceae</taxon>
        <taxon>Blastopirellula</taxon>
    </lineage>
</organism>
<comment type="caution">
    <text evidence="2">The sequence shown here is derived from an EMBL/GenBank/DDBJ whole genome shotgun (WGS) entry which is preliminary data.</text>
</comment>